<keyword evidence="1" id="KW-0175">Coiled coil</keyword>
<protein>
    <submittedName>
        <fullName evidence="2">Uncharacterized protein</fullName>
    </submittedName>
</protein>
<reference evidence="2 3" key="1">
    <citation type="submission" date="2024-04" db="EMBL/GenBank/DDBJ databases">
        <title>Phyllosticta paracitricarpa is synonymous to the EU quarantine fungus P. citricarpa based on phylogenomic analyses.</title>
        <authorList>
            <consortium name="Lawrence Berkeley National Laboratory"/>
            <person name="Van Ingen-Buijs V.A."/>
            <person name="Van Westerhoven A.C."/>
            <person name="Haridas S."/>
            <person name="Skiadas P."/>
            <person name="Martin F."/>
            <person name="Groenewald J.Z."/>
            <person name="Crous P.W."/>
            <person name="Seidl M.F."/>
        </authorList>
    </citation>
    <scope>NUCLEOTIDE SEQUENCE [LARGE SCALE GENOMIC DNA]</scope>
    <source>
        <strain evidence="2 3">CBS 123374</strain>
    </source>
</reference>
<dbReference type="Proteomes" id="UP001492380">
    <property type="component" value="Unassembled WGS sequence"/>
</dbReference>
<comment type="caution">
    <text evidence="2">The sequence shown here is derived from an EMBL/GenBank/DDBJ whole genome shotgun (WGS) entry which is preliminary data.</text>
</comment>
<evidence type="ECO:0000313" key="2">
    <source>
        <dbReference type="EMBL" id="KAK8246194.1"/>
    </source>
</evidence>
<dbReference type="EMBL" id="JBBWRZ010000001">
    <property type="protein sequence ID" value="KAK8246194.1"/>
    <property type="molecule type" value="Genomic_DNA"/>
</dbReference>
<organism evidence="2 3">
    <name type="scientific">Phyllosticta capitalensis</name>
    <dbReference type="NCBI Taxonomy" id="121624"/>
    <lineage>
        <taxon>Eukaryota</taxon>
        <taxon>Fungi</taxon>
        <taxon>Dikarya</taxon>
        <taxon>Ascomycota</taxon>
        <taxon>Pezizomycotina</taxon>
        <taxon>Dothideomycetes</taxon>
        <taxon>Dothideomycetes incertae sedis</taxon>
        <taxon>Botryosphaeriales</taxon>
        <taxon>Phyllostictaceae</taxon>
        <taxon>Phyllosticta</taxon>
    </lineage>
</organism>
<proteinExistence type="predicted"/>
<evidence type="ECO:0000313" key="3">
    <source>
        <dbReference type="Proteomes" id="UP001492380"/>
    </source>
</evidence>
<accession>A0ABR1Z1A6</accession>
<sequence length="272" mass="30431">MSAPANTARVSMTDAEIASACSEVATLEEKLVEAHGNIKRRLNELEAELSFLLRRAAEVEKQTVKSVELLRSEEALINMMTKKEDEEEESKFDAFKKSAEELMENVDEAPQSHGRRAHGHCRNLDVLRRAIDGLSEAFIVQLSGTLPHDCFDNVSTYINLLQGHPFTTHISFLREFASPNGYGRPDAPDPSRMQLLQTFLTAFSVARRATVIKPPPMKGFHADFGVDSQTVFIASELVEKFHCCGGSEDTIDKENTGRGRRWQGYQQVQNFG</sequence>
<feature type="coiled-coil region" evidence="1">
    <location>
        <begin position="28"/>
        <end position="89"/>
    </location>
</feature>
<evidence type="ECO:0000256" key="1">
    <source>
        <dbReference type="SAM" id="Coils"/>
    </source>
</evidence>
<keyword evidence="3" id="KW-1185">Reference proteome</keyword>
<gene>
    <name evidence="2" type="ORF">HDK90DRAFT_538259</name>
</gene>
<name>A0ABR1Z1A6_9PEZI</name>